<reference evidence="2 3" key="1">
    <citation type="submission" date="2019-05" db="EMBL/GenBank/DDBJ databases">
        <authorList>
            <person name="Zhang J.-Y."/>
            <person name="Feg X."/>
            <person name="Du Z.-J."/>
        </authorList>
    </citation>
    <scope>NUCLEOTIDE SEQUENCE [LARGE SCALE GENOMIC DNA]</scope>
    <source>
        <strain evidence="2 3">RZ26</strain>
    </source>
</reference>
<dbReference type="RefSeq" id="WP_138658119.1">
    <property type="nucleotide sequence ID" value="NZ_VATY01000002.1"/>
</dbReference>
<evidence type="ECO:0000256" key="1">
    <source>
        <dbReference type="SAM" id="SignalP"/>
    </source>
</evidence>
<dbReference type="SUPFAM" id="SSF48452">
    <property type="entry name" value="TPR-like"/>
    <property type="match status" value="1"/>
</dbReference>
<dbReference type="EMBL" id="VATY01000002">
    <property type="protein sequence ID" value="TMM57137.1"/>
    <property type="molecule type" value="Genomic_DNA"/>
</dbReference>
<dbReference type="InterPro" id="IPR021314">
    <property type="entry name" value="DUF2911"/>
</dbReference>
<proteinExistence type="predicted"/>
<protein>
    <submittedName>
        <fullName evidence="2">DUF2911 domain-containing protein</fullName>
    </submittedName>
</protein>
<feature type="chain" id="PRO_5024415884" evidence="1">
    <location>
        <begin position="19"/>
        <end position="273"/>
    </location>
</feature>
<name>A0A5S3PQW4_9FLAO</name>
<evidence type="ECO:0000313" key="3">
    <source>
        <dbReference type="Proteomes" id="UP000310314"/>
    </source>
</evidence>
<dbReference type="Pfam" id="PF11138">
    <property type="entry name" value="DUF2911"/>
    <property type="match status" value="1"/>
</dbReference>
<sequence length="273" mass="31411">MKQIILITTIFMVMTVHAQLRLPAQSPSSSIKQTIGLTEVEIFYSRPSVRERTIFGDLLPYNEFWRVGANAATKITFSRDVLIDGKVLKKGSYSLLAVPNESIWKLNWYVHTSTDWNDYVEADPVIELNVPLKKRELVLESLELHFQDVTMESATLLLEWERSRLEIPILVDEKEQISKDIIQTLAGPDIFDYYAAALYLHENQTELVRALEYIQKVTQSPKAMFFVVTREALILQDLGKNEEAKKIAKRALALSQKANNKDFIRINQKIINQ</sequence>
<dbReference type="InterPro" id="IPR011990">
    <property type="entry name" value="TPR-like_helical_dom_sf"/>
</dbReference>
<dbReference type="Proteomes" id="UP000310314">
    <property type="component" value="Unassembled WGS sequence"/>
</dbReference>
<accession>A0A5S3PQW4</accession>
<dbReference type="AlphaFoldDB" id="A0A5S3PQW4"/>
<keyword evidence="1" id="KW-0732">Signal</keyword>
<comment type="caution">
    <text evidence="2">The sequence shown here is derived from an EMBL/GenBank/DDBJ whole genome shotgun (WGS) entry which is preliminary data.</text>
</comment>
<gene>
    <name evidence="2" type="ORF">FEE95_11640</name>
</gene>
<dbReference type="OrthoDB" id="187854at2"/>
<feature type="signal peptide" evidence="1">
    <location>
        <begin position="1"/>
        <end position="18"/>
    </location>
</feature>
<evidence type="ECO:0000313" key="2">
    <source>
        <dbReference type="EMBL" id="TMM57137.1"/>
    </source>
</evidence>
<organism evidence="2 3">
    <name type="scientific">Maribacter algarum</name>
    <name type="common">ex Zhang et al. 2020</name>
    <dbReference type="NCBI Taxonomy" id="2578118"/>
    <lineage>
        <taxon>Bacteria</taxon>
        <taxon>Pseudomonadati</taxon>
        <taxon>Bacteroidota</taxon>
        <taxon>Flavobacteriia</taxon>
        <taxon>Flavobacteriales</taxon>
        <taxon>Flavobacteriaceae</taxon>
        <taxon>Maribacter</taxon>
    </lineage>
</organism>
<keyword evidence="3" id="KW-1185">Reference proteome</keyword>